<feature type="domain" description="Knr4/Smi1-like" evidence="1">
    <location>
        <begin position="26"/>
        <end position="171"/>
    </location>
</feature>
<dbReference type="PANTHER" id="PTHR47432:SF1">
    <property type="entry name" value="CELL WALL ASSEMBLY REGULATOR SMI1"/>
    <property type="match status" value="1"/>
</dbReference>
<evidence type="ECO:0000313" key="3">
    <source>
        <dbReference type="Proteomes" id="UP000726170"/>
    </source>
</evidence>
<reference evidence="2 3" key="1">
    <citation type="submission" date="2021-06" db="EMBL/GenBank/DDBJ databases">
        <authorList>
            <person name="Sun Q."/>
            <person name="Li D."/>
        </authorList>
    </citation>
    <scope>NUCLEOTIDE SEQUENCE [LARGE SCALE GENOMIC DNA]</scope>
    <source>
        <strain evidence="2 3">MSJ-11</strain>
    </source>
</reference>
<keyword evidence="3" id="KW-1185">Reference proteome</keyword>
<gene>
    <name evidence="2" type="ORF">KQI86_05365</name>
</gene>
<proteinExistence type="predicted"/>
<evidence type="ECO:0000313" key="2">
    <source>
        <dbReference type="EMBL" id="MBU5483751.1"/>
    </source>
</evidence>
<dbReference type="SMART" id="SM00860">
    <property type="entry name" value="SMI1_KNR4"/>
    <property type="match status" value="1"/>
</dbReference>
<name>A0ABS6EEV7_9CLOT</name>
<comment type="caution">
    <text evidence="2">The sequence shown here is derived from an EMBL/GenBank/DDBJ whole genome shotgun (WGS) entry which is preliminary data.</text>
</comment>
<accession>A0ABS6EEV7</accession>
<protein>
    <submittedName>
        <fullName evidence="2">SMI1/KNR4 family protein</fullName>
    </submittedName>
</protein>
<sequence>MKEQLDILDSYLRTKRPDFYSMLNEPLKENQIKALEEKFNITLPEDLKALYQWKNGQRNDCYDSFVNNSTFMPLEEVLDSGSELTSMIGYDFDIENWWNENWIPILHNGGGDYICYDIRGIFTSEQGQLIEFWHADNDRNIIAPNLQCFIETINKFYETKEEKDFDEYFEIENIKDFPKRFYVD</sequence>
<dbReference type="Proteomes" id="UP000726170">
    <property type="component" value="Unassembled WGS sequence"/>
</dbReference>
<dbReference type="Pfam" id="PF09346">
    <property type="entry name" value="SMI1_KNR4"/>
    <property type="match status" value="1"/>
</dbReference>
<dbReference type="InterPro" id="IPR018958">
    <property type="entry name" value="Knr4/Smi1-like_dom"/>
</dbReference>
<dbReference type="PANTHER" id="PTHR47432">
    <property type="entry name" value="CELL WALL ASSEMBLY REGULATOR SMI1"/>
    <property type="match status" value="1"/>
</dbReference>
<organism evidence="2 3">
    <name type="scientific">Clostridium mobile</name>
    <dbReference type="NCBI Taxonomy" id="2841512"/>
    <lineage>
        <taxon>Bacteria</taxon>
        <taxon>Bacillati</taxon>
        <taxon>Bacillota</taxon>
        <taxon>Clostridia</taxon>
        <taxon>Eubacteriales</taxon>
        <taxon>Clostridiaceae</taxon>
        <taxon>Clostridium</taxon>
    </lineage>
</organism>
<evidence type="ECO:0000259" key="1">
    <source>
        <dbReference type="SMART" id="SM00860"/>
    </source>
</evidence>
<dbReference type="RefSeq" id="WP_216438106.1">
    <property type="nucleotide sequence ID" value="NZ_JAHLQF010000001.1"/>
</dbReference>
<dbReference type="EMBL" id="JAHLQF010000001">
    <property type="protein sequence ID" value="MBU5483751.1"/>
    <property type="molecule type" value="Genomic_DNA"/>
</dbReference>
<dbReference type="InterPro" id="IPR051873">
    <property type="entry name" value="KNR4/SMI1_regulator"/>
</dbReference>